<accession>A0A951PFH4</accession>
<dbReference type="Gene3D" id="3.40.50.2300">
    <property type="match status" value="2"/>
</dbReference>
<dbReference type="AlphaFoldDB" id="A0A951PFH4"/>
<gene>
    <name evidence="6" type="ORF">KME07_21705</name>
</gene>
<comment type="caution">
    <text evidence="6">The sequence shown here is derived from an EMBL/GenBank/DDBJ whole genome shotgun (WGS) entry which is preliminary data.</text>
</comment>
<name>A0A951PFH4_9CYAN</name>
<keyword evidence="3" id="KW-1133">Transmembrane helix</keyword>
<dbReference type="PRINTS" id="PR00337">
    <property type="entry name" value="LEUILEVALBP"/>
</dbReference>
<dbReference type="InterPro" id="IPR028082">
    <property type="entry name" value="Peripla_BP_I"/>
</dbReference>
<dbReference type="PANTHER" id="PTHR30483">
    <property type="entry name" value="LEUCINE-SPECIFIC-BINDING PROTEIN"/>
    <property type="match status" value="1"/>
</dbReference>
<evidence type="ECO:0000259" key="5">
    <source>
        <dbReference type="Pfam" id="PF01094"/>
    </source>
</evidence>
<keyword evidence="4" id="KW-0472">Membrane</keyword>
<evidence type="ECO:0000256" key="4">
    <source>
        <dbReference type="ARBA" id="ARBA00023136"/>
    </source>
</evidence>
<feature type="domain" description="Receptor ligand binding region" evidence="5">
    <location>
        <begin position="103"/>
        <end position="444"/>
    </location>
</feature>
<dbReference type="InterPro" id="IPR001828">
    <property type="entry name" value="ANF_lig-bd_rcpt"/>
</dbReference>
<dbReference type="Pfam" id="PF01094">
    <property type="entry name" value="ANF_receptor"/>
    <property type="match status" value="1"/>
</dbReference>
<dbReference type="PROSITE" id="PS51257">
    <property type="entry name" value="PROKAR_LIPOPROTEIN"/>
    <property type="match status" value="1"/>
</dbReference>
<evidence type="ECO:0000256" key="2">
    <source>
        <dbReference type="ARBA" id="ARBA00022692"/>
    </source>
</evidence>
<evidence type="ECO:0000256" key="1">
    <source>
        <dbReference type="ARBA" id="ARBA00004370"/>
    </source>
</evidence>
<evidence type="ECO:0000313" key="6">
    <source>
        <dbReference type="EMBL" id="MBW4468050.1"/>
    </source>
</evidence>
<organism evidence="6 7">
    <name type="scientific">Pegethrix bostrychoides GSE-TBD4-15B</name>
    <dbReference type="NCBI Taxonomy" id="2839662"/>
    <lineage>
        <taxon>Bacteria</taxon>
        <taxon>Bacillati</taxon>
        <taxon>Cyanobacteriota</taxon>
        <taxon>Cyanophyceae</taxon>
        <taxon>Oculatellales</taxon>
        <taxon>Oculatellaceae</taxon>
        <taxon>Pegethrix</taxon>
    </lineage>
</organism>
<dbReference type="GO" id="GO:0006865">
    <property type="term" value="P:amino acid transport"/>
    <property type="evidence" value="ECO:0007669"/>
    <property type="project" value="InterPro"/>
</dbReference>
<reference evidence="6" key="2">
    <citation type="journal article" date="2022" name="Microbiol. Resour. Announc.">
        <title>Metagenome Sequencing to Explore Phylogenomics of Terrestrial Cyanobacteria.</title>
        <authorList>
            <person name="Ward R.D."/>
            <person name="Stajich J.E."/>
            <person name="Johansen J.R."/>
            <person name="Huntemann M."/>
            <person name="Clum A."/>
            <person name="Foster B."/>
            <person name="Foster B."/>
            <person name="Roux S."/>
            <person name="Palaniappan K."/>
            <person name="Varghese N."/>
            <person name="Mukherjee S."/>
            <person name="Reddy T.B.K."/>
            <person name="Daum C."/>
            <person name="Copeland A."/>
            <person name="Chen I.A."/>
            <person name="Ivanova N.N."/>
            <person name="Kyrpides N.C."/>
            <person name="Shapiro N."/>
            <person name="Eloe-Fadrosh E.A."/>
            <person name="Pietrasiak N."/>
        </authorList>
    </citation>
    <scope>NUCLEOTIDE SEQUENCE</scope>
    <source>
        <strain evidence="6">GSE-TBD4-15B</strain>
    </source>
</reference>
<protein>
    <submittedName>
        <fullName evidence="6">ABC transporter substrate-binding protein</fullName>
    </submittedName>
</protein>
<proteinExistence type="predicted"/>
<dbReference type="Proteomes" id="UP000707356">
    <property type="component" value="Unassembled WGS sequence"/>
</dbReference>
<dbReference type="EMBL" id="JAHHHV010000083">
    <property type="protein sequence ID" value="MBW4468050.1"/>
    <property type="molecule type" value="Genomic_DNA"/>
</dbReference>
<reference evidence="6" key="1">
    <citation type="submission" date="2021-05" db="EMBL/GenBank/DDBJ databases">
        <authorList>
            <person name="Pietrasiak N."/>
            <person name="Ward R."/>
            <person name="Stajich J.E."/>
            <person name="Kurbessoian T."/>
        </authorList>
    </citation>
    <scope>NUCLEOTIDE SEQUENCE</scope>
    <source>
        <strain evidence="6">GSE-TBD4-15B</strain>
    </source>
</reference>
<evidence type="ECO:0000313" key="7">
    <source>
        <dbReference type="Proteomes" id="UP000707356"/>
    </source>
</evidence>
<dbReference type="SUPFAM" id="SSF53822">
    <property type="entry name" value="Periplasmic binding protein-like I"/>
    <property type="match status" value="1"/>
</dbReference>
<sequence>MTPPIRSRCHQTPLAVRLHRALGWLLLLSLTGCNALPITLEQVTDSIDRFFDNPWQNPFQPQPNAEQPPSAAAAPLKLGMLFSLSGELARYGRSMQDSTSLLVETVNSCGGVTGQAVQLFLEDDQSNATAGKAAMTRLANNGVGAVIGAIGSEVSNATVDLAVKDQIVQISPASANAILTQRALKGQFEGYWFRTMPPEQLQGEALARLAQQKNLKTVKILAIDNDYGNSIIQAFTETAKQLGDPAPLQVIRYSPDASIYSIDLVSAFSEQPDAVLVVAQPELGGDLLKAAFESGIWSGATKALLSASMRTDGLARRVGISPDGRYNASNSWGISLSSSNALPQFRELYKQRFDREPGLYDPNTWDAAAVVVLAAEAAQSTSGNAIRGKMTEVASDPGVEVSDICQALALVREGKDINYQGTSGTLDFNQAGDAVGIYDVWTIDYTGAIKPERTKIQVGRSTRIPAAKPAL</sequence>
<dbReference type="PANTHER" id="PTHR30483:SF6">
    <property type="entry name" value="PERIPLASMIC BINDING PROTEIN OF ABC TRANSPORTER FOR NATURAL AMINO ACIDS"/>
    <property type="match status" value="1"/>
</dbReference>
<dbReference type="InterPro" id="IPR000709">
    <property type="entry name" value="Leu_Ile_Val-bd"/>
</dbReference>
<dbReference type="GO" id="GO:0016020">
    <property type="term" value="C:membrane"/>
    <property type="evidence" value="ECO:0007669"/>
    <property type="project" value="UniProtKB-SubCell"/>
</dbReference>
<evidence type="ECO:0000256" key="3">
    <source>
        <dbReference type="ARBA" id="ARBA00022989"/>
    </source>
</evidence>
<dbReference type="CDD" id="cd06346">
    <property type="entry name" value="PBP1_ABC_ligand_binding-like"/>
    <property type="match status" value="1"/>
</dbReference>
<dbReference type="InterPro" id="IPR051010">
    <property type="entry name" value="BCAA_transport"/>
</dbReference>
<keyword evidence="2" id="KW-0812">Transmembrane</keyword>
<comment type="subcellular location">
    <subcellularLocation>
        <location evidence="1">Membrane</location>
    </subcellularLocation>
</comment>